<dbReference type="SUPFAM" id="SSF52540">
    <property type="entry name" value="P-loop containing nucleoside triphosphate hydrolases"/>
    <property type="match status" value="1"/>
</dbReference>
<dbReference type="GO" id="GO:0016887">
    <property type="term" value="F:ATP hydrolysis activity"/>
    <property type="evidence" value="ECO:0007669"/>
    <property type="project" value="InterPro"/>
</dbReference>
<evidence type="ECO:0000313" key="9">
    <source>
        <dbReference type="EMBL" id="PSR35154.1"/>
    </source>
</evidence>
<evidence type="ECO:0000256" key="3">
    <source>
        <dbReference type="ARBA" id="ARBA00022475"/>
    </source>
</evidence>
<accession>A0A2T2XKY6</accession>
<dbReference type="GO" id="GO:0005524">
    <property type="term" value="F:ATP binding"/>
    <property type="evidence" value="ECO:0007669"/>
    <property type="project" value="InterPro"/>
</dbReference>
<dbReference type="PANTHER" id="PTHR42771:SF2">
    <property type="entry name" value="IRON(3+)-HYDROXAMATE IMPORT ATP-BINDING PROTEIN FHUC"/>
    <property type="match status" value="1"/>
</dbReference>
<evidence type="ECO:0000259" key="8">
    <source>
        <dbReference type="SMART" id="SM00382"/>
    </source>
</evidence>
<keyword evidence="7" id="KW-0472">Membrane</keyword>
<dbReference type="InterPro" id="IPR003959">
    <property type="entry name" value="ATPase_AAA_core"/>
</dbReference>
<dbReference type="PANTHER" id="PTHR42771">
    <property type="entry name" value="IRON(3+)-HYDROXAMATE IMPORT ATP-BINDING PROTEIN FHUC"/>
    <property type="match status" value="1"/>
</dbReference>
<dbReference type="InterPro" id="IPR027417">
    <property type="entry name" value="P-loop_NTPase"/>
</dbReference>
<keyword evidence="5" id="KW-0408">Iron</keyword>
<comment type="subcellular location">
    <subcellularLocation>
        <location evidence="1">Cell membrane</location>
        <topology evidence="1">Peripheral membrane protein</topology>
    </subcellularLocation>
</comment>
<dbReference type="GO" id="GO:0006302">
    <property type="term" value="P:double-strand break repair"/>
    <property type="evidence" value="ECO:0007669"/>
    <property type="project" value="InterPro"/>
</dbReference>
<keyword evidence="2" id="KW-0813">Transport</keyword>
<dbReference type="InterPro" id="IPR051535">
    <property type="entry name" value="Siderophore_ABC-ATPase"/>
</dbReference>
<dbReference type="GO" id="GO:0005886">
    <property type="term" value="C:plasma membrane"/>
    <property type="evidence" value="ECO:0007669"/>
    <property type="project" value="UniProtKB-SubCell"/>
</dbReference>
<dbReference type="AlphaFoldDB" id="A0A2T2XKY6"/>
<dbReference type="EMBL" id="PXYW01000003">
    <property type="protein sequence ID" value="PSR35154.1"/>
    <property type="molecule type" value="Genomic_DNA"/>
</dbReference>
<protein>
    <submittedName>
        <fullName evidence="9">AAA family ATPase</fullName>
    </submittedName>
</protein>
<evidence type="ECO:0000313" key="10">
    <source>
        <dbReference type="Proteomes" id="UP000242972"/>
    </source>
</evidence>
<dbReference type="SMART" id="SM00382">
    <property type="entry name" value="AAA"/>
    <property type="match status" value="1"/>
</dbReference>
<gene>
    <name evidence="9" type="ORF">C7B46_01725</name>
</gene>
<keyword evidence="4" id="KW-0410">Iron transport</keyword>
<evidence type="ECO:0000256" key="2">
    <source>
        <dbReference type="ARBA" id="ARBA00022448"/>
    </source>
</evidence>
<proteinExistence type="predicted"/>
<keyword evidence="3" id="KW-1003">Cell membrane</keyword>
<evidence type="ECO:0000256" key="5">
    <source>
        <dbReference type="ARBA" id="ARBA00023004"/>
    </source>
</evidence>
<sequence>MPSGVFLRQIRWRTGEQKIYPWALPAFQSLKEIDLIKPVTFFVGDNGSGKSTLLEAIAIGCGFNPEGGNRNHQFASAHSESELTKSLNLSWSIKPQHGFFFRAESFYQFATYLEEMAQQDYVSAEEVFRPYGGASLHHKSHGEAFLALFTHRLAARQPSLYLFDEPEAALSPTGQMALLRIIHQWVLSGQVQCIIATHSPILLAYPDCTIFDFDYHPFKAVNYEDTLAYRITRQFMDSRPRMLAELFREDESD</sequence>
<evidence type="ECO:0000256" key="1">
    <source>
        <dbReference type="ARBA" id="ARBA00004202"/>
    </source>
</evidence>
<dbReference type="InterPro" id="IPR038729">
    <property type="entry name" value="Rad50/SbcC_AAA"/>
</dbReference>
<name>A0A2T2XKY6_9FIRM</name>
<reference evidence="9 10" key="1">
    <citation type="journal article" date="2014" name="BMC Genomics">
        <title>Comparison of environmental and isolate Sulfobacillus genomes reveals diverse carbon, sulfur, nitrogen, and hydrogen metabolisms.</title>
        <authorList>
            <person name="Justice N.B."/>
            <person name="Norman A."/>
            <person name="Brown C.T."/>
            <person name="Singh A."/>
            <person name="Thomas B.C."/>
            <person name="Banfield J.F."/>
        </authorList>
    </citation>
    <scope>NUCLEOTIDE SEQUENCE [LARGE SCALE GENOMIC DNA]</scope>
    <source>
        <strain evidence="9">AMDSBA4</strain>
    </source>
</reference>
<dbReference type="GO" id="GO:0006826">
    <property type="term" value="P:iron ion transport"/>
    <property type="evidence" value="ECO:0007669"/>
    <property type="project" value="UniProtKB-KW"/>
</dbReference>
<evidence type="ECO:0000256" key="6">
    <source>
        <dbReference type="ARBA" id="ARBA00023065"/>
    </source>
</evidence>
<evidence type="ECO:0000256" key="4">
    <source>
        <dbReference type="ARBA" id="ARBA00022496"/>
    </source>
</evidence>
<dbReference type="Pfam" id="PF13476">
    <property type="entry name" value="AAA_23"/>
    <property type="match status" value="1"/>
</dbReference>
<dbReference type="Proteomes" id="UP000242972">
    <property type="component" value="Unassembled WGS sequence"/>
</dbReference>
<dbReference type="Pfam" id="PF13304">
    <property type="entry name" value="AAA_21"/>
    <property type="match status" value="1"/>
</dbReference>
<dbReference type="Gene3D" id="3.40.50.300">
    <property type="entry name" value="P-loop containing nucleotide triphosphate hydrolases"/>
    <property type="match status" value="2"/>
</dbReference>
<comment type="caution">
    <text evidence="9">The sequence shown here is derived from an EMBL/GenBank/DDBJ whole genome shotgun (WGS) entry which is preliminary data.</text>
</comment>
<feature type="domain" description="AAA+ ATPase" evidence="8">
    <location>
        <begin position="36"/>
        <end position="218"/>
    </location>
</feature>
<keyword evidence="6" id="KW-0406">Ion transport</keyword>
<evidence type="ECO:0000256" key="7">
    <source>
        <dbReference type="ARBA" id="ARBA00023136"/>
    </source>
</evidence>
<dbReference type="InterPro" id="IPR003593">
    <property type="entry name" value="AAA+_ATPase"/>
</dbReference>
<organism evidence="9 10">
    <name type="scientific">Sulfobacillus benefaciens</name>
    <dbReference type="NCBI Taxonomy" id="453960"/>
    <lineage>
        <taxon>Bacteria</taxon>
        <taxon>Bacillati</taxon>
        <taxon>Bacillota</taxon>
        <taxon>Clostridia</taxon>
        <taxon>Eubacteriales</taxon>
        <taxon>Clostridiales Family XVII. Incertae Sedis</taxon>
        <taxon>Sulfobacillus</taxon>
    </lineage>
</organism>